<evidence type="ECO:0000313" key="4">
    <source>
        <dbReference type="Proteomes" id="UP000540929"/>
    </source>
</evidence>
<protein>
    <submittedName>
        <fullName evidence="3">Uncharacterized protein YdbL (DUF1318 family)</fullName>
    </submittedName>
</protein>
<feature type="chain" id="PRO_5030804932" evidence="2">
    <location>
        <begin position="20"/>
        <end position="249"/>
    </location>
</feature>
<dbReference type="RefSeq" id="WP_179744727.1">
    <property type="nucleotide sequence ID" value="NZ_JACCAS010000001.1"/>
</dbReference>
<gene>
    <name evidence="3" type="ORF">GGD40_004136</name>
</gene>
<feature type="coiled-coil region" evidence="1">
    <location>
        <begin position="81"/>
        <end position="139"/>
    </location>
</feature>
<dbReference type="AlphaFoldDB" id="A0A7Y9WPG4"/>
<feature type="signal peptide" evidence="2">
    <location>
        <begin position="1"/>
        <end position="19"/>
    </location>
</feature>
<dbReference type="Proteomes" id="UP000540929">
    <property type="component" value="Unassembled WGS sequence"/>
</dbReference>
<comment type="caution">
    <text evidence="3">The sequence shown here is derived from an EMBL/GenBank/DDBJ whole genome shotgun (WGS) entry which is preliminary data.</text>
</comment>
<dbReference type="EMBL" id="JACCAS010000001">
    <property type="protein sequence ID" value="NYH24657.1"/>
    <property type="molecule type" value="Genomic_DNA"/>
</dbReference>
<sequence>MKKIIILAALLAASLAGCAGINWGPPSDPKTPFDFPAETHCMQIMGSPSCHADRGEWAEDIPSYVIFPNGSTGEWMIGPFASQAEADKAKAEFAVHDAQEDAKQAAIVADAKAKHDAYVKQLADQQEAANHELQQLAKNSALAASIAHKTHAFAYSRGIGNQLLLTHSKCPVGGEGDSLGIMYGYSSLMGSWAALGCWGHKTDGDADAIAFHVIFKGDDGKWSAAGGNAYTYPAGAFMQGDPRPTRAFE</sequence>
<dbReference type="PROSITE" id="PS51257">
    <property type="entry name" value="PROKAR_LIPOPROTEIN"/>
    <property type="match status" value="1"/>
</dbReference>
<evidence type="ECO:0000313" key="3">
    <source>
        <dbReference type="EMBL" id="NYH24657.1"/>
    </source>
</evidence>
<reference evidence="3 4" key="1">
    <citation type="submission" date="2020-07" db="EMBL/GenBank/DDBJ databases">
        <title>Exploring microbial biodiversity for novel pathways involved in the catabolism of aromatic compounds derived from lignin.</title>
        <authorList>
            <person name="Elkins J."/>
        </authorList>
    </citation>
    <scope>NUCLEOTIDE SEQUENCE [LARGE SCALE GENOMIC DNA]</scope>
    <source>
        <strain evidence="3 4">H2C3C</strain>
    </source>
</reference>
<organism evidence="3 4">
    <name type="scientific">Paraburkholderia bryophila</name>
    <dbReference type="NCBI Taxonomy" id="420952"/>
    <lineage>
        <taxon>Bacteria</taxon>
        <taxon>Pseudomonadati</taxon>
        <taxon>Pseudomonadota</taxon>
        <taxon>Betaproteobacteria</taxon>
        <taxon>Burkholderiales</taxon>
        <taxon>Burkholderiaceae</taxon>
        <taxon>Paraburkholderia</taxon>
    </lineage>
</organism>
<evidence type="ECO:0000256" key="2">
    <source>
        <dbReference type="SAM" id="SignalP"/>
    </source>
</evidence>
<proteinExistence type="predicted"/>
<keyword evidence="1" id="KW-0175">Coiled coil</keyword>
<evidence type="ECO:0000256" key="1">
    <source>
        <dbReference type="SAM" id="Coils"/>
    </source>
</evidence>
<keyword evidence="4" id="KW-1185">Reference proteome</keyword>
<keyword evidence="2" id="KW-0732">Signal</keyword>
<accession>A0A7Y9WPG4</accession>
<name>A0A7Y9WPG4_9BURK</name>